<dbReference type="EMBL" id="HBUE01221450">
    <property type="protein sequence ID" value="CAG6539693.1"/>
    <property type="molecule type" value="Transcribed_RNA"/>
</dbReference>
<sequence length="111" mass="12553">MATTSIPCSCTRLFREPRSALSLSTLCLNQLICTRKTRARHPKIYGRVYPPRLEATDMMQLHDETNGFSEEERDSDKLRTGVGQLIGEPPSNCVPIIRNTPTSRVIAFQFN</sequence>
<feature type="region of interest" description="Disordered" evidence="1">
    <location>
        <begin position="66"/>
        <end position="86"/>
    </location>
</feature>
<protein>
    <submittedName>
        <fullName evidence="2">(northern house mosquito) hypothetical protein</fullName>
    </submittedName>
</protein>
<evidence type="ECO:0000256" key="1">
    <source>
        <dbReference type="SAM" id="MobiDB-lite"/>
    </source>
</evidence>
<dbReference type="EMBL" id="HBUE01328096">
    <property type="protein sequence ID" value="CAG6591743.1"/>
    <property type="molecule type" value="Transcribed_RNA"/>
</dbReference>
<proteinExistence type="predicted"/>
<evidence type="ECO:0000313" key="2">
    <source>
        <dbReference type="EMBL" id="CAG6487482.1"/>
    </source>
</evidence>
<organism evidence="2">
    <name type="scientific">Culex pipiens</name>
    <name type="common">House mosquito</name>
    <dbReference type="NCBI Taxonomy" id="7175"/>
    <lineage>
        <taxon>Eukaryota</taxon>
        <taxon>Metazoa</taxon>
        <taxon>Ecdysozoa</taxon>
        <taxon>Arthropoda</taxon>
        <taxon>Hexapoda</taxon>
        <taxon>Insecta</taxon>
        <taxon>Pterygota</taxon>
        <taxon>Neoptera</taxon>
        <taxon>Endopterygota</taxon>
        <taxon>Diptera</taxon>
        <taxon>Nematocera</taxon>
        <taxon>Culicoidea</taxon>
        <taxon>Culicidae</taxon>
        <taxon>Culicinae</taxon>
        <taxon>Culicini</taxon>
        <taxon>Culex</taxon>
        <taxon>Culex</taxon>
    </lineage>
</organism>
<name>A0A8D8FW94_CULPI</name>
<accession>A0A8D8FW94</accession>
<reference evidence="2" key="1">
    <citation type="submission" date="2021-05" db="EMBL/GenBank/DDBJ databases">
        <authorList>
            <person name="Alioto T."/>
            <person name="Alioto T."/>
            <person name="Gomez Garrido J."/>
        </authorList>
    </citation>
    <scope>NUCLEOTIDE SEQUENCE</scope>
</reference>
<dbReference type="EMBL" id="HBUE01106819">
    <property type="protein sequence ID" value="CAG6487482.1"/>
    <property type="molecule type" value="Transcribed_RNA"/>
</dbReference>
<dbReference type="AlphaFoldDB" id="A0A8D8FW94"/>